<reference evidence="2" key="1">
    <citation type="submission" date="2017-02" db="UniProtKB">
        <authorList>
            <consortium name="WormBaseParasite"/>
        </authorList>
    </citation>
    <scope>IDENTIFICATION</scope>
</reference>
<organism evidence="1 2">
    <name type="scientific">Ascaris lumbricoides</name>
    <name type="common">Giant roundworm</name>
    <dbReference type="NCBI Taxonomy" id="6252"/>
    <lineage>
        <taxon>Eukaryota</taxon>
        <taxon>Metazoa</taxon>
        <taxon>Ecdysozoa</taxon>
        <taxon>Nematoda</taxon>
        <taxon>Chromadorea</taxon>
        <taxon>Rhabditida</taxon>
        <taxon>Spirurina</taxon>
        <taxon>Ascaridomorpha</taxon>
        <taxon>Ascaridoidea</taxon>
        <taxon>Ascarididae</taxon>
        <taxon>Ascaris</taxon>
    </lineage>
</organism>
<dbReference type="AlphaFoldDB" id="A0A0M3I518"/>
<name>A0A0M3I518_ASCLU</name>
<protein>
    <submittedName>
        <fullName evidence="2">SET domain-containing protein</fullName>
    </submittedName>
</protein>
<evidence type="ECO:0000313" key="1">
    <source>
        <dbReference type="Proteomes" id="UP000036681"/>
    </source>
</evidence>
<keyword evidence="1" id="KW-1185">Reference proteome</keyword>
<dbReference type="Proteomes" id="UP000036681">
    <property type="component" value="Unplaced"/>
</dbReference>
<dbReference type="WBParaSite" id="ALUE_0001196701-mRNA-1">
    <property type="protein sequence ID" value="ALUE_0001196701-mRNA-1"/>
    <property type="gene ID" value="ALUE_0001196701"/>
</dbReference>
<accession>A0A0M3I518</accession>
<sequence>MPFPAQLTVIAEFFGTLDDKPLGRLKPHSIGVVEEEEEDDGAAWTDFIVGICPMEYNRYIDHSCTDHPESVITDDVEKQFFKLIIKTLHFTKQGEFNATSSATVVPPYVDYRGRTSCEKCLKERNED</sequence>
<evidence type="ECO:0000313" key="2">
    <source>
        <dbReference type="WBParaSite" id="ALUE_0001196701-mRNA-1"/>
    </source>
</evidence>
<proteinExistence type="predicted"/>